<organism evidence="2 3">
    <name type="scientific">Paralvinella palmiformis</name>
    <dbReference type="NCBI Taxonomy" id="53620"/>
    <lineage>
        <taxon>Eukaryota</taxon>
        <taxon>Metazoa</taxon>
        <taxon>Spiralia</taxon>
        <taxon>Lophotrochozoa</taxon>
        <taxon>Annelida</taxon>
        <taxon>Polychaeta</taxon>
        <taxon>Sedentaria</taxon>
        <taxon>Canalipalpata</taxon>
        <taxon>Terebellida</taxon>
        <taxon>Terebelliformia</taxon>
        <taxon>Alvinellidae</taxon>
        <taxon>Paralvinella</taxon>
    </lineage>
</organism>
<name>A0AAD9MY99_9ANNE</name>
<dbReference type="Pfam" id="PF00106">
    <property type="entry name" value="adh_short"/>
    <property type="match status" value="2"/>
</dbReference>
<evidence type="ECO:0000313" key="3">
    <source>
        <dbReference type="Proteomes" id="UP001208570"/>
    </source>
</evidence>
<feature type="transmembrane region" description="Helical" evidence="1">
    <location>
        <begin position="12"/>
        <end position="31"/>
    </location>
</feature>
<dbReference type="GO" id="GO:0008202">
    <property type="term" value="P:steroid metabolic process"/>
    <property type="evidence" value="ECO:0007669"/>
    <property type="project" value="TreeGrafter"/>
</dbReference>
<sequence length="416" mass="46509">MDDNSEFIDDDFIFYSLLYSSITVVFAMAVLSKFLTNEFRFGFRSFLSLVMVFIGEPVCHLVLKGSSGVVLFGLGCLLVYSVLPASHLSGEDKTVFITGCDSGFGHALVKKLDTIGMKVYAGCLYKNGPGAIELKNSCSNNLKLIQLDVTNGDQVQAAYAIVSREVGEKGKYYIIFLNIHMCVYVCVRYCNPDHKKTISYITAFLFLIYFSGLWGLVNNAGMWYVAEIEMTPERVFRRALDVNLFGMIRVTKTFLPLIRRGRGRIVNMSSVTAYSDVLRMEMKKWTVKVSVIEPSGFNTAGLNTQTIQERKSEVWKYLDEATQAAYGEEYLNRMYDNFEASIPKYPKDLTPVTQAMCGALLSKQPAPKYVVGTGAGTLINIFPVLPIWLSDQIIRIIGFSVRDKQPLALQEAVSSS</sequence>
<evidence type="ECO:0008006" key="4">
    <source>
        <dbReference type="Google" id="ProtNLM"/>
    </source>
</evidence>
<feature type="transmembrane region" description="Helical" evidence="1">
    <location>
        <begin position="197"/>
        <end position="217"/>
    </location>
</feature>
<dbReference type="AlphaFoldDB" id="A0AAD9MY99"/>
<feature type="transmembrane region" description="Helical" evidence="1">
    <location>
        <begin position="172"/>
        <end position="191"/>
    </location>
</feature>
<gene>
    <name evidence="2" type="ORF">LSH36_511g00021</name>
</gene>
<accession>A0AAD9MY99</accession>
<dbReference type="PRINTS" id="PR00081">
    <property type="entry name" value="GDHRDH"/>
</dbReference>
<feature type="transmembrane region" description="Helical" evidence="1">
    <location>
        <begin position="43"/>
        <end position="63"/>
    </location>
</feature>
<dbReference type="PANTHER" id="PTHR43313:SF50">
    <property type="entry name" value="GH26015P"/>
    <property type="match status" value="1"/>
</dbReference>
<dbReference type="InterPro" id="IPR036291">
    <property type="entry name" value="NAD(P)-bd_dom_sf"/>
</dbReference>
<dbReference type="Gene3D" id="3.40.50.720">
    <property type="entry name" value="NAD(P)-binding Rossmann-like Domain"/>
    <property type="match status" value="1"/>
</dbReference>
<feature type="transmembrane region" description="Helical" evidence="1">
    <location>
        <begin position="69"/>
        <end position="88"/>
    </location>
</feature>
<evidence type="ECO:0000313" key="2">
    <source>
        <dbReference type="EMBL" id="KAK2148166.1"/>
    </source>
</evidence>
<dbReference type="Proteomes" id="UP001208570">
    <property type="component" value="Unassembled WGS sequence"/>
</dbReference>
<dbReference type="SUPFAM" id="SSF51735">
    <property type="entry name" value="NAD(P)-binding Rossmann-fold domains"/>
    <property type="match status" value="1"/>
</dbReference>
<dbReference type="GO" id="GO:0016491">
    <property type="term" value="F:oxidoreductase activity"/>
    <property type="evidence" value="ECO:0007669"/>
    <property type="project" value="TreeGrafter"/>
</dbReference>
<protein>
    <recommendedName>
        <fullName evidence="4">Estradiol 17-beta-dehydrogenase 2</fullName>
    </recommendedName>
</protein>
<proteinExistence type="predicted"/>
<evidence type="ECO:0000256" key="1">
    <source>
        <dbReference type="SAM" id="Phobius"/>
    </source>
</evidence>
<keyword evidence="1" id="KW-1133">Transmembrane helix</keyword>
<keyword evidence="1" id="KW-0472">Membrane</keyword>
<comment type="caution">
    <text evidence="2">The sequence shown here is derived from an EMBL/GenBank/DDBJ whole genome shotgun (WGS) entry which is preliminary data.</text>
</comment>
<dbReference type="PANTHER" id="PTHR43313">
    <property type="entry name" value="SHORT-CHAIN DEHYDROGENASE/REDUCTASE FAMILY 9C"/>
    <property type="match status" value="1"/>
</dbReference>
<reference evidence="2" key="1">
    <citation type="journal article" date="2023" name="Mol. Biol. Evol.">
        <title>Third-Generation Sequencing Reveals the Adaptive Role of the Epigenome in Three Deep-Sea Polychaetes.</title>
        <authorList>
            <person name="Perez M."/>
            <person name="Aroh O."/>
            <person name="Sun Y."/>
            <person name="Lan Y."/>
            <person name="Juniper S.K."/>
            <person name="Young C.R."/>
            <person name="Angers B."/>
            <person name="Qian P.Y."/>
        </authorList>
    </citation>
    <scope>NUCLEOTIDE SEQUENCE</scope>
    <source>
        <strain evidence="2">P08H-3</strain>
    </source>
</reference>
<dbReference type="InterPro" id="IPR002347">
    <property type="entry name" value="SDR_fam"/>
</dbReference>
<keyword evidence="3" id="KW-1185">Reference proteome</keyword>
<dbReference type="EMBL" id="JAODUP010000511">
    <property type="protein sequence ID" value="KAK2148166.1"/>
    <property type="molecule type" value="Genomic_DNA"/>
</dbReference>
<keyword evidence="1" id="KW-0812">Transmembrane</keyword>